<evidence type="ECO:0000313" key="1">
    <source>
        <dbReference type="EMBL" id="EAZ90645.1"/>
    </source>
</evidence>
<evidence type="ECO:0000313" key="2">
    <source>
        <dbReference type="Proteomes" id="UP000003781"/>
    </source>
</evidence>
<proteinExistence type="predicted"/>
<reference evidence="1 2" key="1">
    <citation type="submission" date="2007-03" db="EMBL/GenBank/DDBJ databases">
        <authorList>
            <person name="Stal L."/>
            <person name="Ferriera S."/>
            <person name="Johnson J."/>
            <person name="Kravitz S."/>
            <person name="Beeson K."/>
            <person name="Sutton G."/>
            <person name="Rogers Y.-H."/>
            <person name="Friedman R."/>
            <person name="Frazier M."/>
            <person name="Venter J.C."/>
        </authorList>
    </citation>
    <scope>NUCLEOTIDE SEQUENCE [LARGE SCALE GENOMIC DNA]</scope>
    <source>
        <strain evidence="1 2">CCY0110</strain>
    </source>
</reference>
<protein>
    <submittedName>
        <fullName evidence="1">Uncharacterized protein</fullName>
    </submittedName>
</protein>
<dbReference type="AlphaFoldDB" id="A3ISC9"/>
<dbReference type="EMBL" id="AAXW01000022">
    <property type="protein sequence ID" value="EAZ90645.1"/>
    <property type="molecule type" value="Genomic_DNA"/>
</dbReference>
<comment type="caution">
    <text evidence="1">The sequence shown here is derived from an EMBL/GenBank/DDBJ whole genome shotgun (WGS) entry which is preliminary data.</text>
</comment>
<organism evidence="1 2">
    <name type="scientific">Crocosphaera chwakensis CCY0110</name>
    <dbReference type="NCBI Taxonomy" id="391612"/>
    <lineage>
        <taxon>Bacteria</taxon>
        <taxon>Bacillati</taxon>
        <taxon>Cyanobacteriota</taxon>
        <taxon>Cyanophyceae</taxon>
        <taxon>Oscillatoriophycideae</taxon>
        <taxon>Chroococcales</taxon>
        <taxon>Aphanothecaceae</taxon>
        <taxon>Crocosphaera</taxon>
        <taxon>Crocosphaera chwakensis</taxon>
    </lineage>
</organism>
<name>A3ISC9_9CHRO</name>
<accession>A3ISC9</accession>
<gene>
    <name evidence="1" type="ORF">CY0110_08221</name>
</gene>
<keyword evidence="2" id="KW-1185">Reference proteome</keyword>
<dbReference type="Proteomes" id="UP000003781">
    <property type="component" value="Unassembled WGS sequence"/>
</dbReference>
<sequence>MDALHLASAIIAEADYFCTVENNIS</sequence>